<evidence type="ECO:0000313" key="2">
    <source>
        <dbReference type="Proteomes" id="UP000626242"/>
    </source>
</evidence>
<reference evidence="1 2" key="1">
    <citation type="submission" date="2020-08" db="EMBL/GenBank/DDBJ databases">
        <title>A Genomic Blueprint of the Chicken Gut Microbiome.</title>
        <authorList>
            <person name="Gilroy R."/>
            <person name="Ravi A."/>
            <person name="Getino M."/>
            <person name="Pursley I."/>
            <person name="Horton D.L."/>
            <person name="Alikhan N.-F."/>
            <person name="Baker D."/>
            <person name="Gharbi K."/>
            <person name="Hall N."/>
            <person name="Watson M."/>
            <person name="Adriaenssens E.M."/>
            <person name="Foster-Nyarko E."/>
            <person name="Jarju S."/>
            <person name="Secka A."/>
            <person name="Antonio M."/>
            <person name="Oren A."/>
            <person name="Chaudhuri R."/>
            <person name="La Ragione R.M."/>
            <person name="Hildebrand F."/>
            <person name="Pallen M.J."/>
        </authorList>
    </citation>
    <scope>NUCLEOTIDE SEQUENCE [LARGE SCALE GENOMIC DNA]</scope>
    <source>
        <strain evidence="1 2">Sa1CVA4</strain>
    </source>
</reference>
<keyword evidence="2" id="KW-1185">Reference proteome</keyword>
<dbReference type="EMBL" id="JACSPS010000003">
    <property type="protein sequence ID" value="MBD8018754.1"/>
    <property type="molecule type" value="Genomic_DNA"/>
</dbReference>
<accession>A0ABR8WNV1</accession>
<evidence type="ECO:0000313" key="1">
    <source>
        <dbReference type="EMBL" id="MBD8018754.1"/>
    </source>
</evidence>
<sequence>MIIGRGLIASIFAQYDEDDLLIFASGVSNSLEVRAAEFEREKSLLINSLNSYSDKKIIYFSTCSICDPSKQESPYVLHKLAMEKLIDGHAERSIILRIGNVVGHGGNPNTLFNFLSNCIRNDLHFTLHSKAGRILIDAAHIASFFDEVNSQNSKALISVSYPYQFSLFEIVNALEQFYGKKANFTSKEEGDRYDIEFSDEVISYFKDISPADYLQGLVQRYAPAH</sequence>
<organism evidence="1 2">
    <name type="scientific">Kaistella pullorum</name>
    <dbReference type="NCBI Taxonomy" id="2763074"/>
    <lineage>
        <taxon>Bacteria</taxon>
        <taxon>Pseudomonadati</taxon>
        <taxon>Bacteroidota</taxon>
        <taxon>Flavobacteriia</taxon>
        <taxon>Flavobacteriales</taxon>
        <taxon>Weeksellaceae</taxon>
        <taxon>Chryseobacterium group</taxon>
        <taxon>Kaistella</taxon>
    </lineage>
</organism>
<dbReference type="InterPro" id="IPR036291">
    <property type="entry name" value="NAD(P)-bd_dom_sf"/>
</dbReference>
<dbReference type="Gene3D" id="3.40.50.720">
    <property type="entry name" value="NAD(P)-binding Rossmann-like Domain"/>
    <property type="match status" value="1"/>
</dbReference>
<comment type="caution">
    <text evidence="1">The sequence shown here is derived from an EMBL/GenBank/DDBJ whole genome shotgun (WGS) entry which is preliminary data.</text>
</comment>
<proteinExistence type="predicted"/>
<dbReference type="SUPFAM" id="SSF51735">
    <property type="entry name" value="NAD(P)-binding Rossmann-fold domains"/>
    <property type="match status" value="1"/>
</dbReference>
<dbReference type="Proteomes" id="UP000626242">
    <property type="component" value="Unassembled WGS sequence"/>
</dbReference>
<name>A0ABR8WNV1_9FLAO</name>
<gene>
    <name evidence="1" type="ORF">H9628_09740</name>
</gene>
<protein>
    <submittedName>
        <fullName evidence="1">NAD(P)-dependent oxidoreductase</fullName>
    </submittedName>
</protein>
<dbReference type="RefSeq" id="WP_251833961.1">
    <property type="nucleotide sequence ID" value="NZ_JACSPS010000003.1"/>
</dbReference>